<dbReference type="Pfam" id="PF02465">
    <property type="entry name" value="FliD_N"/>
    <property type="match status" value="1"/>
</dbReference>
<dbReference type="GO" id="GO:0071973">
    <property type="term" value="P:bacterial-type flagellum-dependent cell motility"/>
    <property type="evidence" value="ECO:0007669"/>
    <property type="project" value="TreeGrafter"/>
</dbReference>
<dbReference type="AlphaFoldDB" id="A0A3D9H5L8"/>
<keyword evidence="3 5" id="KW-0175">Coiled coil</keyword>
<feature type="coiled-coil region" evidence="5">
    <location>
        <begin position="496"/>
        <end position="523"/>
    </location>
</feature>
<organism evidence="8 9">
    <name type="scientific">Aestuariispira insulae</name>
    <dbReference type="NCBI Taxonomy" id="1461337"/>
    <lineage>
        <taxon>Bacteria</taxon>
        <taxon>Pseudomonadati</taxon>
        <taxon>Pseudomonadota</taxon>
        <taxon>Alphaproteobacteria</taxon>
        <taxon>Rhodospirillales</taxon>
        <taxon>Kiloniellaceae</taxon>
        <taxon>Aestuariispira</taxon>
    </lineage>
</organism>
<evidence type="ECO:0000313" key="9">
    <source>
        <dbReference type="Proteomes" id="UP000256845"/>
    </source>
</evidence>
<evidence type="ECO:0000259" key="6">
    <source>
        <dbReference type="Pfam" id="PF02465"/>
    </source>
</evidence>
<keyword evidence="5" id="KW-0964">Secreted</keyword>
<dbReference type="InterPro" id="IPR040026">
    <property type="entry name" value="FliD"/>
</dbReference>
<dbReference type="GO" id="GO:0009424">
    <property type="term" value="C:bacterial-type flagellum hook"/>
    <property type="evidence" value="ECO:0007669"/>
    <property type="project" value="UniProtKB-UniRule"/>
</dbReference>
<name>A0A3D9H5L8_9PROT</name>
<feature type="domain" description="Flagellar hook-associated protein 2 N-terminal" evidence="6">
    <location>
        <begin position="23"/>
        <end position="131"/>
    </location>
</feature>
<keyword evidence="8" id="KW-0282">Flagellum</keyword>
<keyword evidence="8" id="KW-0969">Cilium</keyword>
<comment type="subcellular location">
    <subcellularLocation>
        <location evidence="5">Secreted</location>
    </subcellularLocation>
    <subcellularLocation>
        <location evidence="5">Bacterial flagellum</location>
    </subcellularLocation>
</comment>
<comment type="subunit">
    <text evidence="2 5">Homopentamer.</text>
</comment>
<dbReference type="RefSeq" id="WP_115938764.1">
    <property type="nucleotide sequence ID" value="NZ_QRDW01000013.1"/>
</dbReference>
<dbReference type="InterPro" id="IPR010810">
    <property type="entry name" value="Flagellin_hook_IN_motif"/>
</dbReference>
<comment type="caution">
    <text evidence="8">The sequence shown here is derived from an EMBL/GenBank/DDBJ whole genome shotgun (WGS) entry which is preliminary data.</text>
</comment>
<gene>
    <name evidence="8" type="ORF">DFP90_1135</name>
</gene>
<accession>A0A3D9H5L8</accession>
<dbReference type="Pfam" id="PF07195">
    <property type="entry name" value="FliD_C"/>
    <property type="match status" value="1"/>
</dbReference>
<comment type="similarity">
    <text evidence="1 5">Belongs to the FliD family.</text>
</comment>
<feature type="domain" description="Flagellar hook-associated protein 2 C-terminal" evidence="7">
    <location>
        <begin position="242"/>
        <end position="542"/>
    </location>
</feature>
<evidence type="ECO:0000313" key="8">
    <source>
        <dbReference type="EMBL" id="RED44800.1"/>
    </source>
</evidence>
<evidence type="ECO:0000256" key="3">
    <source>
        <dbReference type="ARBA" id="ARBA00023054"/>
    </source>
</evidence>
<dbReference type="Pfam" id="PF07196">
    <property type="entry name" value="Flagellin_IN"/>
    <property type="match status" value="1"/>
</dbReference>
<dbReference type="InterPro" id="IPR010809">
    <property type="entry name" value="FliD_C"/>
</dbReference>
<sequence>MSDINSSVSLNTNSSTMYVSGTSGYDYSALIEAQYQAKLQPAYDLDTEVKEHNLQIAAYTEMQSLLQGLQTSMNQLTTSGSYGETDIFDNKAGFFSSSSSTSADSLIGASVTSDATAGTYEIEVSQVAEAHKIASGTVADSTADLGYSGDFTIASGSGAATTISVDATTSLSELATMINAETGTTGVVASVLQVGTNDYRLILTAQNTNEEIAITSTSGDDLMQSIGVTDGLGGFTNELQAAEPAILVVDGITVTRDDNDIDDLIEGVTFSLYGEEPGTKITFEIEEDLGGVSNAITAFVEAYNSYRDFALTHQATTEDGIASESAVLFGDATLRTVNAQVYEYLSQVVEVDGESYSLGNLGITFDSSNKLVVDSSKLENALLTNMDAVKGLFRFEASSSSSELAVTGHAGKFGDMDFTLNVTVDGSGNLTGADIDGDSAMVTVNGSVIKGAAGSAYEGLQFTYVGNSSQAISVSISQGIADSISYLMDLLADSQTGMLAEQVDELEETVAEKTEESQELQTKAQSYYTDLIDKYAKIEARIKASELMINQIQALLDASNNN</sequence>
<dbReference type="InterPro" id="IPR003481">
    <property type="entry name" value="FliD_N"/>
</dbReference>
<reference evidence="8 9" key="1">
    <citation type="submission" date="2018-07" db="EMBL/GenBank/DDBJ databases">
        <title>Genomic Encyclopedia of Type Strains, Phase III (KMG-III): the genomes of soil and plant-associated and newly described type strains.</title>
        <authorList>
            <person name="Whitman W."/>
        </authorList>
    </citation>
    <scope>NUCLEOTIDE SEQUENCE [LARGE SCALE GENOMIC DNA]</scope>
    <source>
        <strain evidence="8 9">CECT 8488</strain>
    </source>
</reference>
<dbReference type="Proteomes" id="UP000256845">
    <property type="component" value="Unassembled WGS sequence"/>
</dbReference>
<evidence type="ECO:0000256" key="2">
    <source>
        <dbReference type="ARBA" id="ARBA00011255"/>
    </source>
</evidence>
<dbReference type="GO" id="GO:0005576">
    <property type="term" value="C:extracellular region"/>
    <property type="evidence" value="ECO:0007669"/>
    <property type="project" value="UniProtKB-SubCell"/>
</dbReference>
<proteinExistence type="inferred from homology"/>
<evidence type="ECO:0000256" key="5">
    <source>
        <dbReference type="RuleBase" id="RU362066"/>
    </source>
</evidence>
<evidence type="ECO:0000256" key="1">
    <source>
        <dbReference type="ARBA" id="ARBA00009764"/>
    </source>
</evidence>
<dbReference type="OrthoDB" id="9812018at2"/>
<evidence type="ECO:0000256" key="4">
    <source>
        <dbReference type="ARBA" id="ARBA00023143"/>
    </source>
</evidence>
<keyword evidence="9" id="KW-1185">Reference proteome</keyword>
<keyword evidence="4 5" id="KW-0975">Bacterial flagellum</keyword>
<protein>
    <recommendedName>
        <fullName evidence="5">Flagellar hook-associated protein 2</fullName>
        <shortName evidence="5">HAP2</shortName>
    </recommendedName>
    <alternativeName>
        <fullName evidence="5">Flagellar cap protein</fullName>
    </alternativeName>
</protein>
<dbReference type="GO" id="GO:0007155">
    <property type="term" value="P:cell adhesion"/>
    <property type="evidence" value="ECO:0007669"/>
    <property type="project" value="InterPro"/>
</dbReference>
<dbReference type="EMBL" id="QRDW01000013">
    <property type="protein sequence ID" value="RED44800.1"/>
    <property type="molecule type" value="Genomic_DNA"/>
</dbReference>
<dbReference type="GO" id="GO:0009421">
    <property type="term" value="C:bacterial-type flagellum filament cap"/>
    <property type="evidence" value="ECO:0007669"/>
    <property type="project" value="InterPro"/>
</dbReference>
<keyword evidence="8" id="KW-0966">Cell projection</keyword>
<comment type="function">
    <text evidence="5">Required for morphogenesis and for the elongation of the flagellar filament by facilitating polymerization of the flagellin monomers at the tip of growing filament. Forms a capping structure, which prevents flagellin subunits (transported through the central channel of the flagellum) from leaking out without polymerization at the distal end.</text>
</comment>
<dbReference type="PANTHER" id="PTHR30288:SF0">
    <property type="entry name" value="FLAGELLAR HOOK-ASSOCIATED PROTEIN 2"/>
    <property type="match status" value="1"/>
</dbReference>
<dbReference type="PANTHER" id="PTHR30288">
    <property type="entry name" value="FLAGELLAR CAP/ASSEMBLY PROTEIN FLID"/>
    <property type="match status" value="1"/>
</dbReference>
<evidence type="ECO:0000259" key="7">
    <source>
        <dbReference type="Pfam" id="PF07195"/>
    </source>
</evidence>